<organism evidence="1 2">
    <name type="scientific">Enterocloster aldenensis</name>
    <dbReference type="NCBI Taxonomy" id="358742"/>
    <lineage>
        <taxon>Bacteria</taxon>
        <taxon>Bacillati</taxon>
        <taxon>Bacillota</taxon>
        <taxon>Clostridia</taxon>
        <taxon>Lachnospirales</taxon>
        <taxon>Lachnospiraceae</taxon>
        <taxon>Enterocloster</taxon>
    </lineage>
</organism>
<comment type="caution">
    <text evidence="1">The sequence shown here is derived from an EMBL/GenBank/DDBJ whole genome shotgun (WGS) entry which is preliminary data.</text>
</comment>
<evidence type="ECO:0000313" key="1">
    <source>
        <dbReference type="EMBL" id="NSJ49996.1"/>
    </source>
</evidence>
<protein>
    <submittedName>
        <fullName evidence="1">Uncharacterized protein</fullName>
    </submittedName>
</protein>
<dbReference type="EMBL" id="JAAITT010000020">
    <property type="protein sequence ID" value="NSJ49996.1"/>
    <property type="molecule type" value="Genomic_DNA"/>
</dbReference>
<evidence type="ECO:0000313" key="2">
    <source>
        <dbReference type="Proteomes" id="UP000669239"/>
    </source>
</evidence>
<dbReference type="RefSeq" id="WP_173906114.1">
    <property type="nucleotide sequence ID" value="NZ_JAAITT010000020.1"/>
</dbReference>
<sequence>MKETTVKALNLAVDDMLKREQSSIQQCILADLNDDMTQEEIFSKMILNCLSVSVKLSTQSILSLLEESGVLRLDEREIEKHLLKHLSSRIEK</sequence>
<name>A0ABX2HKS9_9FIRM</name>
<proteinExistence type="predicted"/>
<gene>
    <name evidence="1" type="ORF">G5B36_14990</name>
</gene>
<reference evidence="1 2" key="1">
    <citation type="journal article" date="2020" name="Cell Host Microbe">
        <title>Functional and Genomic Variation between Human-Derived Isolates of Lachnospiraceae Reveals Inter- and Intra-Species Diversity.</title>
        <authorList>
            <person name="Sorbara M.T."/>
            <person name="Littmann E.R."/>
            <person name="Fontana E."/>
            <person name="Moody T.U."/>
            <person name="Kohout C.E."/>
            <person name="Gjonbalaj M."/>
            <person name="Eaton V."/>
            <person name="Seok R."/>
            <person name="Leiner I.M."/>
            <person name="Pamer E.G."/>
        </authorList>
    </citation>
    <scope>NUCLEOTIDE SEQUENCE [LARGE SCALE GENOMIC DNA]</scope>
    <source>
        <strain evidence="1 2">MSK.1.17</strain>
    </source>
</reference>
<keyword evidence="2" id="KW-1185">Reference proteome</keyword>
<accession>A0ABX2HKS9</accession>
<dbReference type="Proteomes" id="UP000669239">
    <property type="component" value="Unassembled WGS sequence"/>
</dbReference>